<dbReference type="PRINTS" id="PR00724">
    <property type="entry name" value="CRBOXYPTASEC"/>
</dbReference>
<keyword evidence="2" id="KW-0121">Carboxypeptidase</keyword>
<protein>
    <recommendedName>
        <fullName evidence="9">Retinoid-inducible serine carboxypeptidase</fullName>
    </recommendedName>
</protein>
<evidence type="ECO:0000256" key="3">
    <source>
        <dbReference type="ARBA" id="ARBA00022670"/>
    </source>
</evidence>
<dbReference type="GO" id="GO:0004185">
    <property type="term" value="F:serine-type carboxypeptidase activity"/>
    <property type="evidence" value="ECO:0007669"/>
    <property type="project" value="InterPro"/>
</dbReference>
<evidence type="ECO:0000256" key="6">
    <source>
        <dbReference type="ARBA" id="ARBA00023180"/>
    </source>
</evidence>
<comment type="similarity">
    <text evidence="1">Belongs to the peptidase S10 family.</text>
</comment>
<evidence type="ECO:0000313" key="8">
    <source>
        <dbReference type="Proteomes" id="UP001329430"/>
    </source>
</evidence>
<comment type="caution">
    <text evidence="7">The sequence shown here is derived from an EMBL/GenBank/DDBJ whole genome shotgun (WGS) entry which is preliminary data.</text>
</comment>
<dbReference type="PANTHER" id="PTHR11802">
    <property type="entry name" value="SERINE PROTEASE FAMILY S10 SERINE CARBOXYPEPTIDASE"/>
    <property type="match status" value="1"/>
</dbReference>
<evidence type="ECO:0000256" key="4">
    <source>
        <dbReference type="ARBA" id="ARBA00022729"/>
    </source>
</evidence>
<reference evidence="7 8" key="1">
    <citation type="journal article" date="2024" name="Insects">
        <title>An Improved Chromosome-Level Genome Assembly of the Firefly Pyrocoelia pectoralis.</title>
        <authorList>
            <person name="Fu X."/>
            <person name="Meyer-Rochow V.B."/>
            <person name="Ballantyne L."/>
            <person name="Zhu X."/>
        </authorList>
    </citation>
    <scope>NUCLEOTIDE SEQUENCE [LARGE SCALE GENOMIC DNA]</scope>
    <source>
        <strain evidence="7">XCY_ONT2</strain>
    </source>
</reference>
<proteinExistence type="inferred from homology"/>
<dbReference type="Pfam" id="PF00450">
    <property type="entry name" value="Peptidase_S10"/>
    <property type="match status" value="2"/>
</dbReference>
<evidence type="ECO:0008006" key="9">
    <source>
        <dbReference type="Google" id="ProtNLM"/>
    </source>
</evidence>
<keyword evidence="8" id="KW-1185">Reference proteome</keyword>
<dbReference type="AlphaFoldDB" id="A0AAN7VTW5"/>
<dbReference type="PANTHER" id="PTHR11802:SF3">
    <property type="entry name" value="RETINOID-INDUCIBLE SERINE CARBOXYPEPTIDASE"/>
    <property type="match status" value="1"/>
</dbReference>
<dbReference type="GO" id="GO:0006508">
    <property type="term" value="P:proteolysis"/>
    <property type="evidence" value="ECO:0007669"/>
    <property type="project" value="UniProtKB-KW"/>
</dbReference>
<keyword evidence="3" id="KW-0645">Protease</keyword>
<evidence type="ECO:0000256" key="2">
    <source>
        <dbReference type="ARBA" id="ARBA00022645"/>
    </source>
</evidence>
<keyword evidence="6" id="KW-0325">Glycoprotein</keyword>
<dbReference type="InterPro" id="IPR029058">
    <property type="entry name" value="AB_hydrolase_fold"/>
</dbReference>
<accession>A0AAN7VTW5</accession>
<evidence type="ECO:0000256" key="5">
    <source>
        <dbReference type="ARBA" id="ARBA00022801"/>
    </source>
</evidence>
<sequence>MQIIITCIIATSRQGFGPGQQDWDYVEVRSGAYEFWWLYETTAQVVNVTEKPLVIWLQGGPGSSSTGFGNLAEIGPLDENLNTRSHTWVKDVNLLFIDNPVGTGYSYVDKETYLTRTNKQIANDLVTCMNGFYKKRPEFRNVSLYITSQSYGGKMAAQFALELYKKGFENIKGVNLIDPWISPINSVLHWAPFLLNVGAIDKQGYKEVDASAKVTQKHLKKGLYLNATYSWAYTQQIIMSVTKNINFYNILKKVNSNYEVDTKIGLLMNGKIKEALKLNVTWGSQSGIVFRELMVDFMKPVIHIGTIAWVDSMKWSRSNEWPSVPRTALSVNGINEGYQKKLGQFAVYWVTRAGHEVPADNPIAMDRILKDLIN</sequence>
<dbReference type="Proteomes" id="UP001329430">
    <property type="component" value="Chromosome 1"/>
</dbReference>
<dbReference type="SUPFAM" id="SSF53474">
    <property type="entry name" value="alpha/beta-Hydrolases"/>
    <property type="match status" value="1"/>
</dbReference>
<dbReference type="EMBL" id="JAVRBK010000001">
    <property type="protein sequence ID" value="KAK5649679.1"/>
    <property type="molecule type" value="Genomic_DNA"/>
</dbReference>
<dbReference type="Gene3D" id="3.40.50.1820">
    <property type="entry name" value="alpha/beta hydrolase"/>
    <property type="match status" value="1"/>
</dbReference>
<keyword evidence="5" id="KW-0378">Hydrolase</keyword>
<keyword evidence="4" id="KW-0732">Signal</keyword>
<evidence type="ECO:0000256" key="1">
    <source>
        <dbReference type="ARBA" id="ARBA00009431"/>
    </source>
</evidence>
<organism evidence="7 8">
    <name type="scientific">Pyrocoelia pectoralis</name>
    <dbReference type="NCBI Taxonomy" id="417401"/>
    <lineage>
        <taxon>Eukaryota</taxon>
        <taxon>Metazoa</taxon>
        <taxon>Ecdysozoa</taxon>
        <taxon>Arthropoda</taxon>
        <taxon>Hexapoda</taxon>
        <taxon>Insecta</taxon>
        <taxon>Pterygota</taxon>
        <taxon>Neoptera</taxon>
        <taxon>Endopterygota</taxon>
        <taxon>Coleoptera</taxon>
        <taxon>Polyphaga</taxon>
        <taxon>Elateriformia</taxon>
        <taxon>Elateroidea</taxon>
        <taxon>Lampyridae</taxon>
        <taxon>Lampyrinae</taxon>
        <taxon>Pyrocoelia</taxon>
    </lineage>
</organism>
<evidence type="ECO:0000313" key="7">
    <source>
        <dbReference type="EMBL" id="KAK5649679.1"/>
    </source>
</evidence>
<name>A0AAN7VTW5_9COLE</name>
<dbReference type="InterPro" id="IPR001563">
    <property type="entry name" value="Peptidase_S10"/>
</dbReference>
<gene>
    <name evidence="7" type="ORF">RI129_000708</name>
</gene>